<evidence type="ECO:0000313" key="2">
    <source>
        <dbReference type="EMBL" id="QDU86745.1"/>
    </source>
</evidence>
<protein>
    <submittedName>
        <fullName evidence="2">Alpha/beta hydrolase family protein</fullName>
    </submittedName>
</protein>
<dbReference type="KEGG" id="pnd:Pla175_00950"/>
<proteinExistence type="predicted"/>
<dbReference type="SUPFAM" id="SSF53474">
    <property type="entry name" value="alpha/beta-Hydrolases"/>
    <property type="match status" value="1"/>
</dbReference>
<sequence length="227" mass="24759">MASASRELVVMVHGIASWRFVFAVMNARLRAAGFATRMWGYPSILWSNQHHGASLARLLRRRAATGKYDKIHLVVHSMGSIVARCALQEELPEQLGRIVMIGPPNQGSHVASRLAPIYGWLAPTLVELCDVEGSFVRTLGSPPEHVEIGVVAAQRDRVVPLLNTHLAGMRDHIVLPGLHTSSLWRRETAEQVVHFLREGRFFLPGERSASAVGGERAGATLPTPSGG</sequence>
<dbReference type="Pfam" id="PF00561">
    <property type="entry name" value="Abhydrolase_1"/>
    <property type="match status" value="1"/>
</dbReference>
<gene>
    <name evidence="2" type="ORF">Pla175_00950</name>
</gene>
<dbReference type="RefSeq" id="WP_145280250.1">
    <property type="nucleotide sequence ID" value="NZ_CP036291.1"/>
</dbReference>
<dbReference type="AlphaFoldDB" id="A0A518D5J2"/>
<reference evidence="2 3" key="1">
    <citation type="submission" date="2019-02" db="EMBL/GenBank/DDBJ databases">
        <title>Deep-cultivation of Planctomycetes and their phenomic and genomic characterization uncovers novel biology.</title>
        <authorList>
            <person name="Wiegand S."/>
            <person name="Jogler M."/>
            <person name="Boedeker C."/>
            <person name="Pinto D."/>
            <person name="Vollmers J."/>
            <person name="Rivas-Marin E."/>
            <person name="Kohn T."/>
            <person name="Peeters S.H."/>
            <person name="Heuer A."/>
            <person name="Rast P."/>
            <person name="Oberbeckmann S."/>
            <person name="Bunk B."/>
            <person name="Jeske O."/>
            <person name="Meyerdierks A."/>
            <person name="Storesund J.E."/>
            <person name="Kallscheuer N."/>
            <person name="Luecker S."/>
            <person name="Lage O.M."/>
            <person name="Pohl T."/>
            <person name="Merkel B.J."/>
            <person name="Hornburger P."/>
            <person name="Mueller R.-W."/>
            <person name="Bruemmer F."/>
            <person name="Labrenz M."/>
            <person name="Spormann A.M."/>
            <person name="Op den Camp H."/>
            <person name="Overmann J."/>
            <person name="Amann R."/>
            <person name="Jetten M.S.M."/>
            <person name="Mascher T."/>
            <person name="Medema M.H."/>
            <person name="Devos D.P."/>
            <person name="Kaster A.-K."/>
            <person name="Ovreas L."/>
            <person name="Rohde M."/>
            <person name="Galperin M.Y."/>
            <person name="Jogler C."/>
        </authorList>
    </citation>
    <scope>NUCLEOTIDE SEQUENCE [LARGE SCALE GENOMIC DNA]</scope>
    <source>
        <strain evidence="2 3">Pla175</strain>
    </source>
</reference>
<dbReference type="GO" id="GO:0016787">
    <property type="term" value="F:hydrolase activity"/>
    <property type="evidence" value="ECO:0007669"/>
    <property type="project" value="UniProtKB-KW"/>
</dbReference>
<dbReference type="Proteomes" id="UP000317429">
    <property type="component" value="Chromosome"/>
</dbReference>
<feature type="domain" description="AB hydrolase-1" evidence="1">
    <location>
        <begin position="52"/>
        <end position="129"/>
    </location>
</feature>
<accession>A0A518D5J2</accession>
<dbReference type="InterPro" id="IPR000073">
    <property type="entry name" value="AB_hydrolase_1"/>
</dbReference>
<dbReference type="PANTHER" id="PTHR37946:SF1">
    <property type="entry name" value="SLL1969 PROTEIN"/>
    <property type="match status" value="1"/>
</dbReference>
<name>A0A518D5J2_9BACT</name>
<keyword evidence="2" id="KW-0378">Hydrolase</keyword>
<keyword evidence="3" id="KW-1185">Reference proteome</keyword>
<dbReference type="PANTHER" id="PTHR37946">
    <property type="entry name" value="SLL1969 PROTEIN"/>
    <property type="match status" value="1"/>
</dbReference>
<dbReference type="EMBL" id="CP036291">
    <property type="protein sequence ID" value="QDU86745.1"/>
    <property type="molecule type" value="Genomic_DNA"/>
</dbReference>
<dbReference type="OrthoDB" id="556502at2"/>
<evidence type="ECO:0000259" key="1">
    <source>
        <dbReference type="Pfam" id="PF00561"/>
    </source>
</evidence>
<dbReference type="InterPro" id="IPR029058">
    <property type="entry name" value="AB_hydrolase_fold"/>
</dbReference>
<evidence type="ECO:0000313" key="3">
    <source>
        <dbReference type="Proteomes" id="UP000317429"/>
    </source>
</evidence>
<dbReference type="Gene3D" id="3.40.50.1820">
    <property type="entry name" value="alpha/beta hydrolase"/>
    <property type="match status" value="1"/>
</dbReference>
<organism evidence="2 3">
    <name type="scientific">Pirellulimonas nuda</name>
    <dbReference type="NCBI Taxonomy" id="2528009"/>
    <lineage>
        <taxon>Bacteria</taxon>
        <taxon>Pseudomonadati</taxon>
        <taxon>Planctomycetota</taxon>
        <taxon>Planctomycetia</taxon>
        <taxon>Pirellulales</taxon>
        <taxon>Lacipirellulaceae</taxon>
        <taxon>Pirellulimonas</taxon>
    </lineage>
</organism>